<comment type="caution">
    <text evidence="1">The sequence shown here is derived from an EMBL/GenBank/DDBJ whole genome shotgun (WGS) entry which is preliminary data.</text>
</comment>
<evidence type="ECO:0000313" key="1">
    <source>
        <dbReference type="EMBL" id="CAG8908732.1"/>
    </source>
</evidence>
<accession>A0A9W4P8T5</accession>
<protein>
    <submittedName>
        <fullName evidence="1">Uncharacterized protein</fullName>
    </submittedName>
</protein>
<keyword evidence="2" id="KW-1185">Reference proteome</keyword>
<gene>
    <name evidence="1" type="ORF">PEGY_LOCUS9512</name>
</gene>
<dbReference type="Proteomes" id="UP001154252">
    <property type="component" value="Unassembled WGS sequence"/>
</dbReference>
<organism evidence="1 2">
    <name type="scientific">Penicillium egyptiacum</name>
    <dbReference type="NCBI Taxonomy" id="1303716"/>
    <lineage>
        <taxon>Eukaryota</taxon>
        <taxon>Fungi</taxon>
        <taxon>Dikarya</taxon>
        <taxon>Ascomycota</taxon>
        <taxon>Pezizomycotina</taxon>
        <taxon>Eurotiomycetes</taxon>
        <taxon>Eurotiomycetidae</taxon>
        <taxon>Eurotiales</taxon>
        <taxon>Aspergillaceae</taxon>
        <taxon>Penicillium</taxon>
    </lineage>
</organism>
<dbReference type="EMBL" id="CAJVRC010000896">
    <property type="protein sequence ID" value="CAG8908732.1"/>
    <property type="molecule type" value="Genomic_DNA"/>
</dbReference>
<reference evidence="1" key="1">
    <citation type="submission" date="2021-07" db="EMBL/GenBank/DDBJ databases">
        <authorList>
            <person name="Branca A.L. A."/>
        </authorList>
    </citation>
    <scope>NUCLEOTIDE SEQUENCE</scope>
</reference>
<proteinExistence type="predicted"/>
<sequence>MDYVEHETNMYDALNTPGCPKEECGILNPNINDDTLMLLYDQLAGVLLQLSKNSFPRIGSLTQIDDFTWEVSRRPLSMNMNELVRLGGLPRSKIPDTTFSTTSSYLEALVDLKIEHLAHQRNDDVESGDDCRRKFGAAAFP</sequence>
<dbReference type="AlphaFoldDB" id="A0A9W4P8T5"/>
<evidence type="ECO:0000313" key="2">
    <source>
        <dbReference type="Proteomes" id="UP001154252"/>
    </source>
</evidence>
<name>A0A9W4P8T5_9EURO</name>
<dbReference type="OrthoDB" id="5412996at2759"/>